<evidence type="ECO:0000256" key="1">
    <source>
        <dbReference type="ARBA" id="ARBA00011961"/>
    </source>
</evidence>
<dbReference type="Proteomes" id="UP000241769">
    <property type="component" value="Unassembled WGS sequence"/>
</dbReference>
<evidence type="ECO:0000313" key="4">
    <source>
        <dbReference type="Proteomes" id="UP000241769"/>
    </source>
</evidence>
<reference evidence="3 4" key="1">
    <citation type="journal article" date="2018" name="Genome Biol. Evol.">
        <title>Multiple Roots of Fruiting Body Formation in Amoebozoa.</title>
        <authorList>
            <person name="Hillmann F."/>
            <person name="Forbes G."/>
            <person name="Novohradska S."/>
            <person name="Ferling I."/>
            <person name="Riege K."/>
            <person name="Groth M."/>
            <person name="Westermann M."/>
            <person name="Marz M."/>
            <person name="Spaller T."/>
            <person name="Winckler T."/>
            <person name="Schaap P."/>
            <person name="Glockner G."/>
        </authorList>
    </citation>
    <scope>NUCLEOTIDE SEQUENCE [LARGE SCALE GENOMIC DNA]</scope>
    <source>
        <strain evidence="3 4">Jena</strain>
    </source>
</reference>
<dbReference type="GO" id="GO:0102193">
    <property type="term" value="F:protein-ribulosamine 3-kinase activity"/>
    <property type="evidence" value="ECO:0007669"/>
    <property type="project" value="UniProtKB-EC"/>
</dbReference>
<dbReference type="OrthoDB" id="5772781at2759"/>
<dbReference type="PANTHER" id="PTHR12149:SF8">
    <property type="entry name" value="PROTEIN-RIBULOSAMINE 3-KINASE"/>
    <property type="match status" value="1"/>
</dbReference>
<dbReference type="InterPro" id="IPR016477">
    <property type="entry name" value="Fructo-/Ketosamine-3-kinase"/>
</dbReference>
<proteinExistence type="predicted"/>
<evidence type="ECO:0000313" key="3">
    <source>
        <dbReference type="EMBL" id="PRP75764.1"/>
    </source>
</evidence>
<dbReference type="InParanoid" id="A0A2P6MVP4"/>
<organism evidence="3 4">
    <name type="scientific">Planoprotostelium fungivorum</name>
    <dbReference type="NCBI Taxonomy" id="1890364"/>
    <lineage>
        <taxon>Eukaryota</taxon>
        <taxon>Amoebozoa</taxon>
        <taxon>Evosea</taxon>
        <taxon>Variosea</taxon>
        <taxon>Cavosteliida</taxon>
        <taxon>Cavosteliaceae</taxon>
        <taxon>Planoprotostelium</taxon>
    </lineage>
</organism>
<name>A0A2P6MVP4_9EUKA</name>
<dbReference type="InterPro" id="IPR011009">
    <property type="entry name" value="Kinase-like_dom_sf"/>
</dbReference>
<dbReference type="Gene3D" id="3.90.1200.10">
    <property type="match status" value="1"/>
</dbReference>
<evidence type="ECO:0000256" key="2">
    <source>
        <dbReference type="ARBA" id="ARBA00048655"/>
    </source>
</evidence>
<dbReference type="EMBL" id="MDYQ01000363">
    <property type="protein sequence ID" value="PRP75764.1"/>
    <property type="molecule type" value="Genomic_DNA"/>
</dbReference>
<comment type="catalytic activity">
    <reaction evidence="2">
        <text>N(6)-D-ribulosyl-L-lysyl-[protein] + ATP = N(6)-(3-O-phospho-D-ribulosyl)-L-lysyl-[protein] + ADP + H(+)</text>
        <dbReference type="Rhea" id="RHEA:48432"/>
        <dbReference type="Rhea" id="RHEA-COMP:12103"/>
        <dbReference type="Rhea" id="RHEA-COMP:12104"/>
        <dbReference type="ChEBI" id="CHEBI:15378"/>
        <dbReference type="ChEBI" id="CHEBI:30616"/>
        <dbReference type="ChEBI" id="CHEBI:90418"/>
        <dbReference type="ChEBI" id="CHEBI:90420"/>
        <dbReference type="ChEBI" id="CHEBI:456216"/>
        <dbReference type="EC" id="2.7.1.172"/>
    </reaction>
    <physiologicalReaction direction="left-to-right" evidence="2">
        <dbReference type="Rhea" id="RHEA:48433"/>
    </physiologicalReaction>
</comment>
<dbReference type="AlphaFoldDB" id="A0A2P6MVP4"/>
<dbReference type="Pfam" id="PF03881">
    <property type="entry name" value="Fructosamin_kin"/>
    <property type="match status" value="1"/>
</dbReference>
<gene>
    <name evidence="3" type="ORF">PROFUN_15590</name>
</gene>
<sequence>MYGRKVVGREQELLKEINYQVLNLANALRVSWLTQRNLTMHQLPQDIVNQLEERGFTVKSCERSGSTSTSSTATLTCHHSGEPLKLFVKAIDAASPSFCPKPVLLSECEDTSEFAKKLAKVHSDTNRDGLFGFSCPTFCGSTRQENTQTSSWKDFFIEMRLKPLLTQLPQLSSTSKVFLKDIVPRLLDSLRGTSFPIQPRLVHGDLWSGNASGDRIFDPCCLYAHSEYELGMMRMFGGWHSERFWSAYHEEIPKDEPTEEFDDRISMYTLYHQLNHAVMFGGGN</sequence>
<accession>A0A2P6MVP4</accession>
<keyword evidence="4" id="KW-1185">Reference proteome</keyword>
<dbReference type="PANTHER" id="PTHR12149">
    <property type="entry name" value="FRUCTOSAMINE 3 KINASE-RELATED PROTEIN"/>
    <property type="match status" value="1"/>
</dbReference>
<comment type="caution">
    <text evidence="3">The sequence shown here is derived from an EMBL/GenBank/DDBJ whole genome shotgun (WGS) entry which is preliminary data.</text>
</comment>
<dbReference type="EC" id="2.7.1.172" evidence="1"/>
<protein>
    <recommendedName>
        <fullName evidence="1">protein-ribulosamine 3-kinase</fullName>
        <ecNumber evidence="1">2.7.1.172</ecNumber>
    </recommendedName>
</protein>
<dbReference type="SUPFAM" id="SSF56112">
    <property type="entry name" value="Protein kinase-like (PK-like)"/>
    <property type="match status" value="1"/>
</dbReference>